<organism evidence="2 3">
    <name type="scientific">Heterodera trifolii</name>
    <dbReference type="NCBI Taxonomy" id="157864"/>
    <lineage>
        <taxon>Eukaryota</taxon>
        <taxon>Metazoa</taxon>
        <taxon>Ecdysozoa</taxon>
        <taxon>Nematoda</taxon>
        <taxon>Chromadorea</taxon>
        <taxon>Rhabditida</taxon>
        <taxon>Tylenchina</taxon>
        <taxon>Tylenchomorpha</taxon>
        <taxon>Tylenchoidea</taxon>
        <taxon>Heteroderidae</taxon>
        <taxon>Heteroderinae</taxon>
        <taxon>Heterodera</taxon>
    </lineage>
</organism>
<proteinExistence type="predicted"/>
<feature type="compositionally biased region" description="Pro residues" evidence="1">
    <location>
        <begin position="84"/>
        <end position="97"/>
    </location>
</feature>
<evidence type="ECO:0000256" key="1">
    <source>
        <dbReference type="SAM" id="MobiDB-lite"/>
    </source>
</evidence>
<dbReference type="EMBL" id="JBICBT010000078">
    <property type="protein sequence ID" value="KAL3124097.1"/>
    <property type="molecule type" value="Genomic_DNA"/>
</dbReference>
<gene>
    <name evidence="2" type="ORF">niasHT_004686</name>
</gene>
<keyword evidence="3" id="KW-1185">Reference proteome</keyword>
<comment type="caution">
    <text evidence="2">The sequence shown here is derived from an EMBL/GenBank/DDBJ whole genome shotgun (WGS) entry which is preliminary data.</text>
</comment>
<protein>
    <submittedName>
        <fullName evidence="2">Uncharacterized protein</fullName>
    </submittedName>
</protein>
<dbReference type="Proteomes" id="UP001620626">
    <property type="component" value="Unassembled WGS sequence"/>
</dbReference>
<feature type="region of interest" description="Disordered" evidence="1">
    <location>
        <begin position="63"/>
        <end position="125"/>
    </location>
</feature>
<dbReference type="AlphaFoldDB" id="A0ABD2M9A7"/>
<evidence type="ECO:0000313" key="3">
    <source>
        <dbReference type="Proteomes" id="UP001620626"/>
    </source>
</evidence>
<sequence length="125" mass="14420">MSKRGSGRRRENRRVVVRRRSFRRQMFGPSAKHSLPNESCSFPSLTHALPFDNDDGFKQFEEAFSTRTQVGPNRRAPLSLSPVKNPPPPLPPNPPQEIPLFRTGTSKAKTEKERNMYLNDENEWE</sequence>
<reference evidence="2 3" key="1">
    <citation type="submission" date="2024-10" db="EMBL/GenBank/DDBJ databases">
        <authorList>
            <person name="Kim D."/>
        </authorList>
    </citation>
    <scope>NUCLEOTIDE SEQUENCE [LARGE SCALE GENOMIC DNA]</scope>
    <source>
        <strain evidence="2">BH-2024</strain>
    </source>
</reference>
<accession>A0ABD2M9A7</accession>
<name>A0ABD2M9A7_9BILA</name>
<evidence type="ECO:0000313" key="2">
    <source>
        <dbReference type="EMBL" id="KAL3124097.1"/>
    </source>
</evidence>